<evidence type="ECO:0000313" key="4">
    <source>
        <dbReference type="WBParaSite" id="TCLT_0000314001-mRNA-1"/>
    </source>
</evidence>
<keyword evidence="1" id="KW-0472">Membrane</keyword>
<evidence type="ECO:0000313" key="3">
    <source>
        <dbReference type="Proteomes" id="UP000276776"/>
    </source>
</evidence>
<keyword evidence="1" id="KW-1133">Transmembrane helix</keyword>
<organism evidence="4">
    <name type="scientific">Thelazia callipaeda</name>
    <name type="common">Oriental eyeworm</name>
    <name type="synonym">Parasitic nematode</name>
    <dbReference type="NCBI Taxonomy" id="103827"/>
    <lineage>
        <taxon>Eukaryota</taxon>
        <taxon>Metazoa</taxon>
        <taxon>Ecdysozoa</taxon>
        <taxon>Nematoda</taxon>
        <taxon>Chromadorea</taxon>
        <taxon>Rhabditida</taxon>
        <taxon>Spirurina</taxon>
        <taxon>Spiruromorpha</taxon>
        <taxon>Thelazioidea</taxon>
        <taxon>Thelaziidae</taxon>
        <taxon>Thelazia</taxon>
    </lineage>
</organism>
<proteinExistence type="predicted"/>
<reference evidence="2 3" key="2">
    <citation type="submission" date="2018-11" db="EMBL/GenBank/DDBJ databases">
        <authorList>
            <consortium name="Pathogen Informatics"/>
        </authorList>
    </citation>
    <scope>NUCLEOTIDE SEQUENCE [LARGE SCALE GENOMIC DNA]</scope>
</reference>
<dbReference type="WBParaSite" id="TCLT_0000314001-mRNA-1">
    <property type="protein sequence ID" value="TCLT_0000314001-mRNA-1"/>
    <property type="gene ID" value="TCLT_0000314001"/>
</dbReference>
<dbReference type="AlphaFoldDB" id="A0A0N5CSD9"/>
<dbReference type="EMBL" id="UYYF01001040">
    <property type="protein sequence ID" value="VDM99460.1"/>
    <property type="molecule type" value="Genomic_DNA"/>
</dbReference>
<sequence>MPEVLNFLHSREGRSDDSTKLNVSRIISVPLNHSCSKSKLRGRLHVLLGKNHLGTRVLGTSNLHKTRSIDAAQLTRTIGDPFSIRVSGFWEKTVQLSQQSFECFGSGSAPLHFWLFRVLRSVKKWFFLRNLTFQKLPYLSIIINTCTLDITAVASMNSFNWLLFLIFYYVFVIFHGAKKSNDLSCKLVTLMLLFKSGLYVDYIISYFFFGFILFLYFWSRVI</sequence>
<reference evidence="4" key="1">
    <citation type="submission" date="2017-02" db="UniProtKB">
        <authorList>
            <consortium name="WormBaseParasite"/>
        </authorList>
    </citation>
    <scope>IDENTIFICATION</scope>
</reference>
<evidence type="ECO:0000313" key="2">
    <source>
        <dbReference type="EMBL" id="VDM99460.1"/>
    </source>
</evidence>
<name>A0A0N5CSD9_THECL</name>
<protein>
    <submittedName>
        <fullName evidence="4">Maturase K</fullName>
    </submittedName>
</protein>
<dbReference type="Proteomes" id="UP000276776">
    <property type="component" value="Unassembled WGS sequence"/>
</dbReference>
<gene>
    <name evidence="2" type="ORF">TCLT_LOCUS3140</name>
</gene>
<keyword evidence="1" id="KW-0812">Transmembrane</keyword>
<dbReference type="OrthoDB" id="5873306at2759"/>
<evidence type="ECO:0000256" key="1">
    <source>
        <dbReference type="SAM" id="Phobius"/>
    </source>
</evidence>
<keyword evidence="3" id="KW-1185">Reference proteome</keyword>
<feature type="transmembrane region" description="Helical" evidence="1">
    <location>
        <begin position="159"/>
        <end position="177"/>
    </location>
</feature>
<accession>A0A0N5CSD9</accession>
<feature type="transmembrane region" description="Helical" evidence="1">
    <location>
        <begin position="198"/>
        <end position="218"/>
    </location>
</feature>